<comment type="caution">
    <text evidence="5">The sequence shown here is derived from an EMBL/GenBank/DDBJ whole genome shotgun (WGS) entry which is preliminary data.</text>
</comment>
<dbReference type="PANTHER" id="PTHR13161">
    <property type="entry name" value="SPLICING FACTOR SUPPRESSOR OF WHITE APRICOT"/>
    <property type="match status" value="1"/>
</dbReference>
<dbReference type="InterPro" id="IPR040397">
    <property type="entry name" value="SWAP"/>
</dbReference>
<accession>A0A8H7QZD8</accession>
<feature type="compositionally biased region" description="Polar residues" evidence="3">
    <location>
        <begin position="336"/>
        <end position="357"/>
    </location>
</feature>
<feature type="compositionally biased region" description="Polar residues" evidence="3">
    <location>
        <begin position="437"/>
        <end position="452"/>
    </location>
</feature>
<gene>
    <name evidence="5" type="ORF">INT46_004016</name>
</gene>
<keyword evidence="1" id="KW-0507">mRNA processing</keyword>
<feature type="compositionally biased region" description="Basic and acidic residues" evidence="3">
    <location>
        <begin position="389"/>
        <end position="408"/>
    </location>
</feature>
<feature type="compositionally biased region" description="Acidic residues" evidence="3">
    <location>
        <begin position="188"/>
        <end position="200"/>
    </location>
</feature>
<feature type="region of interest" description="Disordered" evidence="3">
    <location>
        <begin position="158"/>
        <end position="203"/>
    </location>
</feature>
<proteinExistence type="predicted"/>
<feature type="compositionally biased region" description="Basic and acidic residues" evidence="3">
    <location>
        <begin position="286"/>
        <end position="295"/>
    </location>
</feature>
<protein>
    <recommendedName>
        <fullName evidence="4">Suppressor of white apricot N-terminal domain-containing protein</fullName>
    </recommendedName>
</protein>
<dbReference type="GO" id="GO:0008380">
    <property type="term" value="P:RNA splicing"/>
    <property type="evidence" value="ECO:0007669"/>
    <property type="project" value="UniProtKB-KW"/>
</dbReference>
<feature type="compositionally biased region" description="Acidic residues" evidence="3">
    <location>
        <begin position="313"/>
        <end position="324"/>
    </location>
</feature>
<keyword evidence="2" id="KW-0508">mRNA splicing</keyword>
<feature type="domain" description="Suppressor of white apricot N-terminal" evidence="4">
    <location>
        <begin position="39"/>
        <end position="183"/>
    </location>
</feature>
<evidence type="ECO:0000313" key="5">
    <source>
        <dbReference type="EMBL" id="KAG2200503.1"/>
    </source>
</evidence>
<evidence type="ECO:0000256" key="1">
    <source>
        <dbReference type="ARBA" id="ARBA00022664"/>
    </source>
</evidence>
<feature type="compositionally biased region" description="Low complexity" evidence="3">
    <location>
        <begin position="453"/>
        <end position="465"/>
    </location>
</feature>
<dbReference type="Proteomes" id="UP000650833">
    <property type="component" value="Unassembled WGS sequence"/>
</dbReference>
<organism evidence="5 6">
    <name type="scientific">Mucor plumbeus</name>
    <dbReference type="NCBI Taxonomy" id="97098"/>
    <lineage>
        <taxon>Eukaryota</taxon>
        <taxon>Fungi</taxon>
        <taxon>Fungi incertae sedis</taxon>
        <taxon>Mucoromycota</taxon>
        <taxon>Mucoromycotina</taxon>
        <taxon>Mucoromycetes</taxon>
        <taxon>Mucorales</taxon>
        <taxon>Mucorineae</taxon>
        <taxon>Mucoraceae</taxon>
        <taxon>Mucor</taxon>
    </lineage>
</organism>
<evidence type="ECO:0000313" key="6">
    <source>
        <dbReference type="Proteomes" id="UP000650833"/>
    </source>
</evidence>
<dbReference type="EMBL" id="JAEPRC010000314">
    <property type="protein sequence ID" value="KAG2200503.1"/>
    <property type="molecule type" value="Genomic_DNA"/>
</dbReference>
<keyword evidence="6" id="KW-1185">Reference proteome</keyword>
<dbReference type="GO" id="GO:0006397">
    <property type="term" value="P:mRNA processing"/>
    <property type="evidence" value="ECO:0007669"/>
    <property type="project" value="UniProtKB-KW"/>
</dbReference>
<dbReference type="AlphaFoldDB" id="A0A8H7QZD8"/>
<dbReference type="InterPro" id="IPR019147">
    <property type="entry name" value="SWAP_N_domain"/>
</dbReference>
<feature type="compositionally biased region" description="Polar residues" evidence="3">
    <location>
        <begin position="160"/>
        <end position="174"/>
    </location>
</feature>
<dbReference type="OrthoDB" id="10070965at2759"/>
<feature type="compositionally biased region" description="Basic and acidic residues" evidence="3">
    <location>
        <begin position="248"/>
        <end position="273"/>
    </location>
</feature>
<feature type="compositionally biased region" description="Basic residues" evidence="3">
    <location>
        <begin position="515"/>
        <end position="537"/>
    </location>
</feature>
<feature type="compositionally biased region" description="Basic and acidic residues" evidence="3">
    <location>
        <begin position="493"/>
        <end position="514"/>
    </location>
</feature>
<feature type="compositionally biased region" description="Basic residues" evidence="3">
    <location>
        <begin position="274"/>
        <end position="285"/>
    </location>
</feature>
<evidence type="ECO:0000256" key="2">
    <source>
        <dbReference type="ARBA" id="ARBA00023187"/>
    </source>
</evidence>
<dbReference type="Pfam" id="PF09750">
    <property type="entry name" value="DRY_EERY"/>
    <property type="match status" value="1"/>
</dbReference>
<feature type="compositionally biased region" description="Basic and acidic residues" evidence="3">
    <location>
        <begin position="364"/>
        <end position="375"/>
    </location>
</feature>
<feature type="region of interest" description="Disordered" evidence="3">
    <location>
        <begin position="248"/>
        <end position="569"/>
    </location>
</feature>
<name>A0A8H7QZD8_9FUNG</name>
<dbReference type="PANTHER" id="PTHR13161:SF4">
    <property type="entry name" value="CLK4-ASSOCIATING SERINE_ARGININE RICH PROTEIN"/>
    <property type="match status" value="1"/>
</dbReference>
<dbReference type="SMART" id="SM01141">
    <property type="entry name" value="DRY_EERY"/>
    <property type="match status" value="1"/>
</dbReference>
<reference evidence="5" key="1">
    <citation type="submission" date="2020-12" db="EMBL/GenBank/DDBJ databases">
        <title>Metabolic potential, ecology and presence of endohyphal bacteria is reflected in genomic diversity of Mucoromycotina.</title>
        <authorList>
            <person name="Muszewska A."/>
            <person name="Okrasinska A."/>
            <person name="Steczkiewicz K."/>
            <person name="Drgas O."/>
            <person name="Orlowska M."/>
            <person name="Perlinska-Lenart U."/>
            <person name="Aleksandrzak-Piekarczyk T."/>
            <person name="Szatraj K."/>
            <person name="Zielenkiewicz U."/>
            <person name="Pilsyk S."/>
            <person name="Malc E."/>
            <person name="Mieczkowski P."/>
            <person name="Kruszewska J.S."/>
            <person name="Biernat P."/>
            <person name="Pawlowska J."/>
        </authorList>
    </citation>
    <scope>NUCLEOTIDE SEQUENCE</scope>
    <source>
        <strain evidence="5">CBS 226.32</strain>
    </source>
</reference>
<feature type="compositionally biased region" description="Basic residues" evidence="3">
    <location>
        <begin position="548"/>
        <end position="560"/>
    </location>
</feature>
<evidence type="ECO:0000259" key="4">
    <source>
        <dbReference type="SMART" id="SM01141"/>
    </source>
</evidence>
<sequence>MWQEAKANDKRIRELMVDHRKRAERRRAYYESRIGDPRQLIRVIGSSTKLYPDAEQFYYHENPENLMPWQANPDIKIDRFDGRSLLDFVPETNVGANLQNLSREDREMADELNFERYHDLIEAERLNVTESDRLAEVDEEWTKLLDRHQAKLAMIKNDNKANSNTGGNTKNRTTFGFDYGTNKVGANEDTEEQDEYDDEKESQLLKEADILQYVDDLTDKDKEILNEMSGKYGIRSYARLLRVAKKDRDEELRSLKRQQRDGKPKDGNRSSRKNERRRRRRHRRGGRNDEADDSRYRRRHSPSYEPYRKDSDESSSSEDDDEPENSNSDFVIEFGSNASEESGNQMDNEKTSGSQRSEAPVTPVEKKLSPMEKLKLKMRAGLEKSIASNEKDRRQKEREKEREKEVEHLQGLAKSQGLPANAYLRPDPPMRDSSSSNQTASGGRYRSPSSEGSVSPKASKRSPSPKTRHTSYHRSRSRDRKRYRSPSPSKNSRTRERSSSRDRYRSDHRSYSSRDRRRNQRSRSRSQSPPRKRHGNRSRSPNDDRGRSRNNKHSKSRSQSRQRERGSRR</sequence>
<feature type="compositionally biased region" description="Basic residues" evidence="3">
    <location>
        <begin position="466"/>
        <end position="484"/>
    </location>
</feature>
<evidence type="ECO:0000256" key="3">
    <source>
        <dbReference type="SAM" id="MobiDB-lite"/>
    </source>
</evidence>